<dbReference type="RefSeq" id="WP_136425737.1">
    <property type="nucleotide sequence ID" value="NZ_SSSM01000001.1"/>
</dbReference>
<keyword evidence="3 5" id="KW-1133">Transmembrane helix</keyword>
<feature type="transmembrane region" description="Helical" evidence="5">
    <location>
        <begin position="239"/>
        <end position="262"/>
    </location>
</feature>
<feature type="transmembrane region" description="Helical" evidence="5">
    <location>
        <begin position="88"/>
        <end position="107"/>
    </location>
</feature>
<comment type="subcellular location">
    <subcellularLocation>
        <location evidence="1">Cell membrane</location>
        <topology evidence="1">Multi-pass membrane protein</topology>
    </subcellularLocation>
</comment>
<dbReference type="PANTHER" id="PTHR11360">
    <property type="entry name" value="MONOCARBOXYLATE TRANSPORTER"/>
    <property type="match status" value="1"/>
</dbReference>
<keyword evidence="4 5" id="KW-0472">Membrane</keyword>
<feature type="transmembrane region" description="Helical" evidence="5">
    <location>
        <begin position="113"/>
        <end position="131"/>
    </location>
</feature>
<reference evidence="7 8" key="1">
    <citation type="submission" date="2019-04" db="EMBL/GenBank/DDBJ databases">
        <authorList>
            <person name="Jiang L."/>
        </authorList>
    </citation>
    <scope>NUCLEOTIDE SEQUENCE [LARGE SCALE GENOMIC DNA]</scope>
    <source>
        <strain evidence="7 8">YIM 131853</strain>
    </source>
</reference>
<dbReference type="Gene3D" id="1.20.1250.20">
    <property type="entry name" value="MFS general substrate transporter like domains"/>
    <property type="match status" value="2"/>
</dbReference>
<feature type="transmembrane region" description="Helical" evidence="5">
    <location>
        <begin position="365"/>
        <end position="388"/>
    </location>
</feature>
<proteinExistence type="predicted"/>
<evidence type="ECO:0000256" key="1">
    <source>
        <dbReference type="ARBA" id="ARBA00004651"/>
    </source>
</evidence>
<feature type="transmembrane region" description="Helical" evidence="5">
    <location>
        <begin position="394"/>
        <end position="415"/>
    </location>
</feature>
<comment type="caution">
    <text evidence="7">The sequence shown here is derived from an EMBL/GenBank/DDBJ whole genome shotgun (WGS) entry which is preliminary data.</text>
</comment>
<feature type="domain" description="Major facilitator superfamily (MFS) profile" evidence="6">
    <location>
        <begin position="18"/>
        <end position="420"/>
    </location>
</feature>
<name>A0A4S4FTP5_9MICO</name>
<evidence type="ECO:0000259" key="6">
    <source>
        <dbReference type="PROSITE" id="PS50850"/>
    </source>
</evidence>
<feature type="transmembrane region" description="Helical" evidence="5">
    <location>
        <begin position="16"/>
        <end position="35"/>
    </location>
</feature>
<dbReference type="GO" id="GO:0005886">
    <property type="term" value="C:plasma membrane"/>
    <property type="evidence" value="ECO:0007669"/>
    <property type="project" value="UniProtKB-SubCell"/>
</dbReference>
<dbReference type="AlphaFoldDB" id="A0A4S4FTP5"/>
<organism evidence="7 8">
    <name type="scientific">Naasia lichenicola</name>
    <dbReference type="NCBI Taxonomy" id="2565933"/>
    <lineage>
        <taxon>Bacteria</taxon>
        <taxon>Bacillati</taxon>
        <taxon>Actinomycetota</taxon>
        <taxon>Actinomycetes</taxon>
        <taxon>Micrococcales</taxon>
        <taxon>Microbacteriaceae</taxon>
        <taxon>Naasia</taxon>
    </lineage>
</organism>
<dbReference type="Pfam" id="PF07690">
    <property type="entry name" value="MFS_1"/>
    <property type="match status" value="1"/>
</dbReference>
<evidence type="ECO:0000256" key="4">
    <source>
        <dbReference type="ARBA" id="ARBA00023136"/>
    </source>
</evidence>
<dbReference type="GO" id="GO:0022857">
    <property type="term" value="F:transmembrane transporter activity"/>
    <property type="evidence" value="ECO:0007669"/>
    <property type="project" value="InterPro"/>
</dbReference>
<evidence type="ECO:0000313" key="8">
    <source>
        <dbReference type="Proteomes" id="UP000309133"/>
    </source>
</evidence>
<keyword evidence="8" id="KW-1185">Reference proteome</keyword>
<protein>
    <submittedName>
        <fullName evidence="7">MFS transporter</fullName>
    </submittedName>
</protein>
<dbReference type="PANTHER" id="PTHR11360:SF284">
    <property type="entry name" value="EG:103B4.3 PROTEIN-RELATED"/>
    <property type="match status" value="1"/>
</dbReference>
<dbReference type="CDD" id="cd17355">
    <property type="entry name" value="MFS_YcxA_like"/>
    <property type="match status" value="1"/>
</dbReference>
<dbReference type="EMBL" id="SSSM01000001">
    <property type="protein sequence ID" value="THG32956.1"/>
    <property type="molecule type" value="Genomic_DNA"/>
</dbReference>
<dbReference type="InterPro" id="IPR050327">
    <property type="entry name" value="Proton-linked_MCT"/>
</dbReference>
<gene>
    <name evidence="7" type="ORF">E6C64_00865</name>
</gene>
<dbReference type="InterPro" id="IPR020846">
    <property type="entry name" value="MFS_dom"/>
</dbReference>
<dbReference type="SUPFAM" id="SSF103473">
    <property type="entry name" value="MFS general substrate transporter"/>
    <property type="match status" value="1"/>
</dbReference>
<dbReference type="Proteomes" id="UP000309133">
    <property type="component" value="Unassembled WGS sequence"/>
</dbReference>
<dbReference type="OrthoDB" id="146345at2"/>
<sequence length="435" mass="45426">MPTTTAPTRTRRLHPGWLVAAVAFIALVSAAGFRAAPSALMLPLNEEFDWSSSEISAAITVNLLLYGLTAPFAAALMNRFGVRTITSVALLLVSAGAALSIFATAPWMLIATWGLLIGLGTGSMALVFAATIADQWFLKRRGLVVGVLTAGGATGQLIFLPLIAQMVVDSGWRQATLVVAAAALAVVPLVLIFLRNRPEDIGITPFGAPESWTPPPRRSGNAAKLALATLKKASKVRTFWALVAGFAICGATTNGLVGAHFIPSAHDHGMAETTAAGLLAVVGIFDVIGTIASGWLTDRYNPRILLGVYYAGRGVGLLVLPFLLSATVHPPMIVFIVIYGLDWVATVPPTVALCRELFGADGPLVFGWVFASHQIGAATAASVAAIVRDTTGEYTMAWFGAAGLCIIASIISLTIRRDPLPPIAVAAPEKVDAPT</sequence>
<evidence type="ECO:0000256" key="5">
    <source>
        <dbReference type="SAM" id="Phobius"/>
    </source>
</evidence>
<dbReference type="InterPro" id="IPR011701">
    <property type="entry name" value="MFS"/>
</dbReference>
<feature type="transmembrane region" description="Helical" evidence="5">
    <location>
        <begin position="274"/>
        <end position="296"/>
    </location>
</feature>
<keyword evidence="2 5" id="KW-0812">Transmembrane</keyword>
<feature type="transmembrane region" description="Helical" evidence="5">
    <location>
        <begin position="175"/>
        <end position="194"/>
    </location>
</feature>
<feature type="transmembrane region" description="Helical" evidence="5">
    <location>
        <begin position="55"/>
        <end position="76"/>
    </location>
</feature>
<evidence type="ECO:0000256" key="2">
    <source>
        <dbReference type="ARBA" id="ARBA00022692"/>
    </source>
</evidence>
<dbReference type="PROSITE" id="PS50850">
    <property type="entry name" value="MFS"/>
    <property type="match status" value="1"/>
</dbReference>
<accession>A0A4S4FTP5</accession>
<feature type="transmembrane region" description="Helical" evidence="5">
    <location>
        <begin position="143"/>
        <end position="163"/>
    </location>
</feature>
<dbReference type="InterPro" id="IPR036259">
    <property type="entry name" value="MFS_trans_sf"/>
</dbReference>
<evidence type="ECO:0000313" key="7">
    <source>
        <dbReference type="EMBL" id="THG32956.1"/>
    </source>
</evidence>
<evidence type="ECO:0000256" key="3">
    <source>
        <dbReference type="ARBA" id="ARBA00022989"/>
    </source>
</evidence>